<sequence length="185" mass="20597">MATELSHHRRVALGVENISESVQSLDEALREMREGRGEVVSVFRSLKAKWKQVVHQWRIEHSENPVLKKKDFAPLLQQAMQMLTPETISNGFRKCAEDPELDSLGVDIELRDDAMDSDTLLTGSPCHVVVDNTLVPTEDPELNSLGVDIELRDDAMDSDTLLTGSPCHLVVGNTLVPTDGVWDVR</sequence>
<comment type="caution">
    <text evidence="1">The sequence shown here is derived from an EMBL/GenBank/DDBJ whole genome shotgun (WGS) entry which is preliminary data.</text>
</comment>
<gene>
    <name evidence="1" type="ORF">GE061_011677</name>
</gene>
<protein>
    <submittedName>
        <fullName evidence="1">Uncharacterized protein</fullName>
    </submittedName>
</protein>
<dbReference type="EMBL" id="WIXP02000003">
    <property type="protein sequence ID" value="KAF6213949.1"/>
    <property type="molecule type" value="Genomic_DNA"/>
</dbReference>
<dbReference type="Proteomes" id="UP000466442">
    <property type="component" value="Unassembled WGS sequence"/>
</dbReference>
<organism evidence="1 2">
    <name type="scientific">Apolygus lucorum</name>
    <name type="common">Small green plant bug</name>
    <name type="synonym">Lygocoris lucorum</name>
    <dbReference type="NCBI Taxonomy" id="248454"/>
    <lineage>
        <taxon>Eukaryota</taxon>
        <taxon>Metazoa</taxon>
        <taxon>Ecdysozoa</taxon>
        <taxon>Arthropoda</taxon>
        <taxon>Hexapoda</taxon>
        <taxon>Insecta</taxon>
        <taxon>Pterygota</taxon>
        <taxon>Neoptera</taxon>
        <taxon>Paraneoptera</taxon>
        <taxon>Hemiptera</taxon>
        <taxon>Heteroptera</taxon>
        <taxon>Panheteroptera</taxon>
        <taxon>Cimicomorpha</taxon>
        <taxon>Miridae</taxon>
        <taxon>Mirini</taxon>
        <taxon>Apolygus</taxon>
    </lineage>
</organism>
<proteinExistence type="predicted"/>
<reference evidence="1" key="1">
    <citation type="journal article" date="2021" name="Mol. Ecol. Resour.">
        <title>Apolygus lucorum genome provides insights into omnivorousness and mesophyll feeding.</title>
        <authorList>
            <person name="Liu Y."/>
            <person name="Liu H."/>
            <person name="Wang H."/>
            <person name="Huang T."/>
            <person name="Liu B."/>
            <person name="Yang B."/>
            <person name="Yin L."/>
            <person name="Li B."/>
            <person name="Zhang Y."/>
            <person name="Zhang S."/>
            <person name="Jiang F."/>
            <person name="Zhang X."/>
            <person name="Ren Y."/>
            <person name="Wang B."/>
            <person name="Wang S."/>
            <person name="Lu Y."/>
            <person name="Wu K."/>
            <person name="Fan W."/>
            <person name="Wang G."/>
        </authorList>
    </citation>
    <scope>NUCLEOTIDE SEQUENCE</scope>
    <source>
        <strain evidence="1">12Hb</strain>
    </source>
</reference>
<dbReference type="OrthoDB" id="71166at2759"/>
<evidence type="ECO:0000313" key="1">
    <source>
        <dbReference type="EMBL" id="KAF6213949.1"/>
    </source>
</evidence>
<evidence type="ECO:0000313" key="2">
    <source>
        <dbReference type="Proteomes" id="UP000466442"/>
    </source>
</evidence>
<keyword evidence="2" id="KW-1185">Reference proteome</keyword>
<accession>A0A6A4JSB0</accession>
<dbReference type="AlphaFoldDB" id="A0A6A4JSB0"/>
<name>A0A6A4JSB0_APOLU</name>